<reference evidence="2" key="1">
    <citation type="submission" date="2016-10" db="EMBL/GenBank/DDBJ databases">
        <authorList>
            <person name="Varghese N."/>
        </authorList>
    </citation>
    <scope>NUCLEOTIDE SEQUENCE [LARGE SCALE GENOMIC DNA]</scope>
    <source>
        <strain evidence="2">DSM 18820</strain>
    </source>
</reference>
<evidence type="ECO:0000313" key="1">
    <source>
        <dbReference type="EMBL" id="SFV02583.1"/>
    </source>
</evidence>
<evidence type="ECO:0000313" key="2">
    <source>
        <dbReference type="Proteomes" id="UP000182491"/>
    </source>
</evidence>
<organism evidence="1 2">
    <name type="scientific">Pontibacter akesuensis</name>
    <dbReference type="NCBI Taxonomy" id="388950"/>
    <lineage>
        <taxon>Bacteria</taxon>
        <taxon>Pseudomonadati</taxon>
        <taxon>Bacteroidota</taxon>
        <taxon>Cytophagia</taxon>
        <taxon>Cytophagales</taxon>
        <taxon>Hymenobacteraceae</taxon>
        <taxon>Pontibacter</taxon>
    </lineage>
</organism>
<sequence>MAILIFYVCLYNLLYIKFVFEKLYKKSCEILKENFNRIFIKQYLSIYMVCYQYVSNYWCIIKMQLMFSF</sequence>
<name>A0A1I7KYN1_9BACT</name>
<proteinExistence type="predicted"/>
<dbReference type="Proteomes" id="UP000182491">
    <property type="component" value="Unassembled WGS sequence"/>
</dbReference>
<gene>
    <name evidence="1" type="ORF">SAMN04487941_0121</name>
</gene>
<accession>A0A1I7KYN1</accession>
<keyword evidence="2" id="KW-1185">Reference proteome</keyword>
<protein>
    <submittedName>
        <fullName evidence="1">Uncharacterized protein</fullName>
    </submittedName>
</protein>
<dbReference type="EMBL" id="FPCA01000014">
    <property type="protein sequence ID" value="SFV02583.1"/>
    <property type="molecule type" value="Genomic_DNA"/>
</dbReference>
<dbReference type="AlphaFoldDB" id="A0A1I7KYN1"/>